<keyword evidence="3" id="KW-1185">Reference proteome</keyword>
<dbReference type="PANTHER" id="PTHR42951">
    <property type="entry name" value="METALLO-BETA-LACTAMASE DOMAIN-CONTAINING"/>
    <property type="match status" value="1"/>
</dbReference>
<gene>
    <name evidence="2" type="ORF">ACFFIX_08310</name>
</gene>
<accession>A0ABV6GCR6</accession>
<feature type="domain" description="Metallo-beta-lactamase" evidence="1">
    <location>
        <begin position="23"/>
        <end position="235"/>
    </location>
</feature>
<dbReference type="Gene3D" id="3.60.15.10">
    <property type="entry name" value="Ribonuclease Z/Hydroxyacylglutathione hydrolase-like"/>
    <property type="match status" value="1"/>
</dbReference>
<proteinExistence type="predicted"/>
<evidence type="ECO:0000313" key="2">
    <source>
        <dbReference type="EMBL" id="MFC0271456.1"/>
    </source>
</evidence>
<organism evidence="2 3">
    <name type="scientific">Metabacillus herbersteinensis</name>
    <dbReference type="NCBI Taxonomy" id="283816"/>
    <lineage>
        <taxon>Bacteria</taxon>
        <taxon>Bacillati</taxon>
        <taxon>Bacillota</taxon>
        <taxon>Bacilli</taxon>
        <taxon>Bacillales</taxon>
        <taxon>Bacillaceae</taxon>
        <taxon>Metabacillus</taxon>
    </lineage>
</organism>
<dbReference type="InterPro" id="IPR050855">
    <property type="entry name" value="NDM-1-like"/>
</dbReference>
<dbReference type="RefSeq" id="WP_378932448.1">
    <property type="nucleotide sequence ID" value="NZ_JBHLVO010000005.1"/>
</dbReference>
<protein>
    <submittedName>
        <fullName evidence="2">MBL fold metallo-hydrolase</fullName>
    </submittedName>
</protein>
<dbReference type="InterPro" id="IPR001279">
    <property type="entry name" value="Metallo-B-lactamas"/>
</dbReference>
<dbReference type="SUPFAM" id="SSF56281">
    <property type="entry name" value="Metallo-hydrolase/oxidoreductase"/>
    <property type="match status" value="1"/>
</dbReference>
<dbReference type="Proteomes" id="UP001589854">
    <property type="component" value="Unassembled WGS sequence"/>
</dbReference>
<sequence length="321" mass="36704">MNSMTSSEKVYQITLPTPFPVGDVNVYLVKGEKLTLVDTGPKTEEAWFSFQKQLQEIGYKPADIEQIVLTHHHPDHVGLTDYFSDSVPVIGHEYNRPWLKRDPDFMERQRSFFESLLSQFGVDKRFLRFLSQLNDTLNYSCNRDLHTAISEGDAIPGLDGWHVYETPGHAQSHIVLLQESDGLLLGGDTLLKKISANPLLELPMEGNLRPKPQLQFNASFKKLLELPISTVFSGHGESIDNAYELILHRMRKQKERAFLVRSFLDGQSLTAFQVCQQLFPAIYQKQLMLTMSETVGQLDYLEDIGEIKVNRSSEQHIYFVD</sequence>
<reference evidence="2 3" key="1">
    <citation type="submission" date="2024-09" db="EMBL/GenBank/DDBJ databases">
        <authorList>
            <person name="Sun Q."/>
            <person name="Mori K."/>
        </authorList>
    </citation>
    <scope>NUCLEOTIDE SEQUENCE [LARGE SCALE GENOMIC DNA]</scope>
    <source>
        <strain evidence="2 3">CCM 7228</strain>
    </source>
</reference>
<dbReference type="EMBL" id="JBHLVO010000005">
    <property type="protein sequence ID" value="MFC0271456.1"/>
    <property type="molecule type" value="Genomic_DNA"/>
</dbReference>
<comment type="caution">
    <text evidence="2">The sequence shown here is derived from an EMBL/GenBank/DDBJ whole genome shotgun (WGS) entry which is preliminary data.</text>
</comment>
<dbReference type="Pfam" id="PF00753">
    <property type="entry name" value="Lactamase_B"/>
    <property type="match status" value="1"/>
</dbReference>
<dbReference type="SMART" id="SM00849">
    <property type="entry name" value="Lactamase_B"/>
    <property type="match status" value="1"/>
</dbReference>
<evidence type="ECO:0000259" key="1">
    <source>
        <dbReference type="SMART" id="SM00849"/>
    </source>
</evidence>
<dbReference type="PANTHER" id="PTHR42951:SF21">
    <property type="entry name" value="METALLO-HYDROLASE YQJP-RELATED"/>
    <property type="match status" value="1"/>
</dbReference>
<evidence type="ECO:0000313" key="3">
    <source>
        <dbReference type="Proteomes" id="UP001589854"/>
    </source>
</evidence>
<dbReference type="InterPro" id="IPR036866">
    <property type="entry name" value="RibonucZ/Hydroxyglut_hydro"/>
</dbReference>
<name>A0ABV6GCR6_9BACI</name>